<keyword evidence="1" id="KW-1133">Transmembrane helix</keyword>
<dbReference type="RefSeq" id="WP_112572405.1">
    <property type="nucleotide sequence ID" value="NZ_CP043450.1"/>
</dbReference>
<keyword evidence="1" id="KW-0472">Membrane</keyword>
<feature type="transmembrane region" description="Helical" evidence="1">
    <location>
        <begin position="53"/>
        <end position="75"/>
    </location>
</feature>
<evidence type="ECO:0000313" key="2">
    <source>
        <dbReference type="EMBL" id="QEM08656.1"/>
    </source>
</evidence>
<proteinExistence type="predicted"/>
<dbReference type="KEGG" id="mrub:DEO27_001025"/>
<name>A0A5C1HSE1_9SPHI</name>
<organism evidence="2 3">
    <name type="scientific">Mucilaginibacter rubeus</name>
    <dbReference type="NCBI Taxonomy" id="2027860"/>
    <lineage>
        <taxon>Bacteria</taxon>
        <taxon>Pseudomonadati</taxon>
        <taxon>Bacteroidota</taxon>
        <taxon>Sphingobacteriia</taxon>
        <taxon>Sphingobacteriales</taxon>
        <taxon>Sphingobacteriaceae</taxon>
        <taxon>Mucilaginibacter</taxon>
    </lineage>
</organism>
<protein>
    <submittedName>
        <fullName evidence="2">Uncharacterized protein</fullName>
    </submittedName>
</protein>
<keyword evidence="1" id="KW-0812">Transmembrane</keyword>
<dbReference type="InterPro" id="IPR036927">
    <property type="entry name" value="Cyt_c_oxase-like_su1_sf"/>
</dbReference>
<evidence type="ECO:0000313" key="3">
    <source>
        <dbReference type="Proteomes" id="UP000251402"/>
    </source>
</evidence>
<dbReference type="EMBL" id="CP043450">
    <property type="protein sequence ID" value="QEM08656.1"/>
    <property type="molecule type" value="Genomic_DNA"/>
</dbReference>
<reference evidence="2" key="1">
    <citation type="submission" date="2019-08" db="EMBL/GenBank/DDBJ databases">
        <title>Comparative genome analysis confer to the adaptation heavy metal polluted environment.</title>
        <authorList>
            <person name="Li Y."/>
        </authorList>
    </citation>
    <scope>NUCLEOTIDE SEQUENCE [LARGE SCALE GENOMIC DNA]</scope>
    <source>
        <strain evidence="2">P1</strain>
    </source>
</reference>
<gene>
    <name evidence="2" type="ORF">DEO27_001025</name>
</gene>
<feature type="transmembrane region" description="Helical" evidence="1">
    <location>
        <begin position="12"/>
        <end position="33"/>
    </location>
</feature>
<dbReference type="AlphaFoldDB" id="A0A5C1HSE1"/>
<feature type="transmembrane region" description="Helical" evidence="1">
    <location>
        <begin position="145"/>
        <end position="164"/>
    </location>
</feature>
<dbReference type="OrthoDB" id="767369at2"/>
<accession>A0A5C1HSE1</accession>
<dbReference type="SUPFAM" id="SSF81442">
    <property type="entry name" value="Cytochrome c oxidase subunit I-like"/>
    <property type="match status" value="1"/>
</dbReference>
<evidence type="ECO:0000256" key="1">
    <source>
        <dbReference type="SAM" id="Phobius"/>
    </source>
</evidence>
<sequence length="179" mass="20487">MKPKQIAIELCILIVIYLVACFCWPVLFGTLYGNMALDINLHDTYFMMSASPWQILVLSTFCVLSTLTYLVRAIIKRYKNNLVNVILLTGDFLLIIILIKVYRVILLLEQSIDANAKGWTIYPPLSGHDGNEFPKIPVEHPHFDSYMFIPIVIFMLILVISSILTGKNWKTNTYEQTPS</sequence>
<feature type="transmembrane region" description="Helical" evidence="1">
    <location>
        <begin position="82"/>
        <end position="102"/>
    </location>
</feature>
<dbReference type="Proteomes" id="UP000251402">
    <property type="component" value="Chromosome"/>
</dbReference>
<keyword evidence="3" id="KW-1185">Reference proteome</keyword>